<evidence type="ECO:0000256" key="9">
    <source>
        <dbReference type="ARBA" id="ARBA00023128"/>
    </source>
</evidence>
<comment type="subcellular location">
    <subcellularLocation>
        <location evidence="1">Mitochondrion</location>
    </subcellularLocation>
</comment>
<dbReference type="Pfam" id="PF08240">
    <property type="entry name" value="ADH_N"/>
    <property type="match status" value="1"/>
</dbReference>
<keyword evidence="8" id="KW-0443">Lipid metabolism</keyword>
<evidence type="ECO:0000256" key="8">
    <source>
        <dbReference type="ARBA" id="ARBA00023098"/>
    </source>
</evidence>
<evidence type="ECO:0000256" key="12">
    <source>
        <dbReference type="ARBA" id="ARBA00048843"/>
    </source>
</evidence>
<dbReference type="InterPro" id="IPR013154">
    <property type="entry name" value="ADH-like_N"/>
</dbReference>
<evidence type="ECO:0000256" key="3">
    <source>
        <dbReference type="ARBA" id="ARBA00022516"/>
    </source>
</evidence>
<evidence type="ECO:0000256" key="6">
    <source>
        <dbReference type="ARBA" id="ARBA00022946"/>
    </source>
</evidence>
<evidence type="ECO:0000313" key="14">
    <source>
        <dbReference type="EMBL" id="KAF0853019.1"/>
    </source>
</evidence>
<dbReference type="GO" id="GO:0005739">
    <property type="term" value="C:mitochondrion"/>
    <property type="evidence" value="ECO:0007669"/>
    <property type="project" value="UniProtKB-SubCell"/>
</dbReference>
<evidence type="ECO:0000256" key="5">
    <source>
        <dbReference type="ARBA" id="ARBA00022857"/>
    </source>
</evidence>
<dbReference type="GO" id="GO:0141148">
    <property type="term" value="F:enoyl-[acyl-carrier-protein] reductase (NADPH) activity"/>
    <property type="evidence" value="ECO:0007669"/>
    <property type="project" value="UniProtKB-EC"/>
</dbReference>
<dbReference type="GO" id="GO:0006633">
    <property type="term" value="P:fatty acid biosynthetic process"/>
    <property type="evidence" value="ECO:0007669"/>
    <property type="project" value="UniProtKB-KW"/>
</dbReference>
<dbReference type="EC" id="1.3.1.104" evidence="11"/>
<proteinExistence type="inferred from homology"/>
<keyword evidence="15" id="KW-1185">Reference proteome</keyword>
<dbReference type="InterPro" id="IPR036291">
    <property type="entry name" value="NAD(P)-bd_dom_sf"/>
</dbReference>
<organism evidence="14 15">
    <name type="scientific">Andalucia godoyi</name>
    <name type="common">Flagellate</name>
    <dbReference type="NCBI Taxonomy" id="505711"/>
    <lineage>
        <taxon>Eukaryota</taxon>
        <taxon>Discoba</taxon>
        <taxon>Jakobida</taxon>
        <taxon>Andalucina</taxon>
        <taxon>Andaluciidae</taxon>
        <taxon>Andalucia</taxon>
    </lineage>
</organism>
<dbReference type="AlphaFoldDB" id="A0A8K0F4F6"/>
<dbReference type="InterPro" id="IPR051034">
    <property type="entry name" value="Mito_Enoyl-ACP_Reductase"/>
</dbReference>
<dbReference type="EMBL" id="VRVR01000005">
    <property type="protein sequence ID" value="KAF0853019.1"/>
    <property type="molecule type" value="Genomic_DNA"/>
</dbReference>
<dbReference type="PANTHER" id="PTHR43981">
    <property type="entry name" value="ENOYL-[ACYL-CARRIER-PROTEIN] REDUCTASE, MITOCHONDRIAL"/>
    <property type="match status" value="1"/>
</dbReference>
<keyword evidence="3" id="KW-0444">Lipid biosynthesis</keyword>
<keyword evidence="5" id="KW-0521">NADP</keyword>
<evidence type="ECO:0000313" key="15">
    <source>
        <dbReference type="Proteomes" id="UP000799049"/>
    </source>
</evidence>
<name>A0A8K0F4F6_ANDGO</name>
<evidence type="ECO:0000256" key="2">
    <source>
        <dbReference type="ARBA" id="ARBA00010371"/>
    </source>
</evidence>
<dbReference type="CDD" id="cd08290">
    <property type="entry name" value="ETR"/>
    <property type="match status" value="1"/>
</dbReference>
<dbReference type="SUPFAM" id="SSF51735">
    <property type="entry name" value="NAD(P)-binding Rossmann-fold domains"/>
    <property type="match status" value="1"/>
</dbReference>
<feature type="domain" description="Enoyl reductase (ER)" evidence="13">
    <location>
        <begin position="23"/>
        <end position="344"/>
    </location>
</feature>
<comment type="catalytic activity">
    <reaction evidence="12">
        <text>a 2,3-saturated acyl-[ACP] + NADP(+) = a (2E)-enoyl-[ACP] + NADPH + H(+)</text>
        <dbReference type="Rhea" id="RHEA:22564"/>
        <dbReference type="Rhea" id="RHEA-COMP:9925"/>
        <dbReference type="Rhea" id="RHEA-COMP:9926"/>
        <dbReference type="ChEBI" id="CHEBI:15378"/>
        <dbReference type="ChEBI" id="CHEBI:57783"/>
        <dbReference type="ChEBI" id="CHEBI:58349"/>
        <dbReference type="ChEBI" id="CHEBI:78784"/>
        <dbReference type="ChEBI" id="CHEBI:78785"/>
        <dbReference type="EC" id="1.3.1.104"/>
    </reaction>
</comment>
<evidence type="ECO:0000256" key="10">
    <source>
        <dbReference type="ARBA" id="ARBA00023160"/>
    </source>
</evidence>
<evidence type="ECO:0000256" key="4">
    <source>
        <dbReference type="ARBA" id="ARBA00022832"/>
    </source>
</evidence>
<sequence>MLQFRSVFRRFASSQAIRFKEYGAPSVVLKRESIELPKSLGDSQVLVRMVAAPINPADLNAVQGNYGIKTSAFPATAGNEGVGIVEKVGSLVKTLKAGDVVIPTKPGLGTWAQHLVASADSLDALPFGKDFPVEYAATLSVNPCTAYRLLSDFASLSKGDVVIQNAANSTVGLSVIQIAKARGIRTINVVRNRPNYEQTVDALKALGADVVVHEEFFASHEMKKILAELPAAKVAFDAVGGPSATNLSRALGDNGSLVTYGGLGRQGVTIPTSSLIFKNISVKGFWMSRWYNSHSADDRRKMQSEVAEMVKKGQLKLALERVKFADFSAALEKSQTGFRGRKVLLTFE</sequence>
<dbReference type="Gene3D" id="3.40.50.720">
    <property type="entry name" value="NAD(P)-binding Rossmann-like Domain"/>
    <property type="match status" value="1"/>
</dbReference>
<dbReference type="Proteomes" id="UP000799049">
    <property type="component" value="Unassembled WGS sequence"/>
</dbReference>
<keyword evidence="9" id="KW-0496">Mitochondrion</keyword>
<dbReference type="SUPFAM" id="SSF50129">
    <property type="entry name" value="GroES-like"/>
    <property type="match status" value="1"/>
</dbReference>
<dbReference type="Pfam" id="PF00107">
    <property type="entry name" value="ADH_zinc_N"/>
    <property type="match status" value="1"/>
</dbReference>
<dbReference type="Gene3D" id="3.90.180.10">
    <property type="entry name" value="Medium-chain alcohol dehydrogenases, catalytic domain"/>
    <property type="match status" value="1"/>
</dbReference>
<keyword evidence="10" id="KW-0275">Fatty acid biosynthesis</keyword>
<accession>A0A8K0F4F6</accession>
<dbReference type="OrthoDB" id="7482721at2759"/>
<dbReference type="FunFam" id="3.40.50.720:FF:000112">
    <property type="entry name" value="Enoyl-[acyl-carrier-protein] reductase 1, mitochondrial"/>
    <property type="match status" value="1"/>
</dbReference>
<comment type="similarity">
    <text evidence="2">Belongs to the zinc-containing alcohol dehydrogenase family. Quinone oxidoreductase subfamily.</text>
</comment>
<keyword evidence="7" id="KW-0560">Oxidoreductase</keyword>
<evidence type="ECO:0000256" key="7">
    <source>
        <dbReference type="ARBA" id="ARBA00023002"/>
    </source>
</evidence>
<evidence type="ECO:0000256" key="1">
    <source>
        <dbReference type="ARBA" id="ARBA00004173"/>
    </source>
</evidence>
<gene>
    <name evidence="14" type="ORF">ANDGO_01959</name>
</gene>
<evidence type="ECO:0000256" key="11">
    <source>
        <dbReference type="ARBA" id="ARBA00038963"/>
    </source>
</evidence>
<reference evidence="14" key="1">
    <citation type="submission" date="2019-09" db="EMBL/GenBank/DDBJ databases">
        <title>The Mitochondrial Proteome of the Jakobid, Andalucia godoyi, a Protist With the Most Gene-Rich and Bacteria-Like Mitochondrial Genome.</title>
        <authorList>
            <person name="Gray M.W."/>
            <person name="Burger G."/>
            <person name="Derelle R."/>
            <person name="Klimes V."/>
            <person name="Leger M."/>
            <person name="Sarrasin M."/>
            <person name="Vlcek C."/>
            <person name="Roger A.J."/>
            <person name="Elias M."/>
            <person name="Lang B.F."/>
        </authorList>
    </citation>
    <scope>NUCLEOTIDE SEQUENCE</scope>
    <source>
        <strain evidence="14">And28</strain>
    </source>
</reference>
<keyword evidence="6" id="KW-0809">Transit peptide</keyword>
<dbReference type="InterPro" id="IPR020843">
    <property type="entry name" value="ER"/>
</dbReference>
<keyword evidence="4" id="KW-0276">Fatty acid metabolism</keyword>
<evidence type="ECO:0000259" key="13">
    <source>
        <dbReference type="SMART" id="SM00829"/>
    </source>
</evidence>
<dbReference type="InterPro" id="IPR013149">
    <property type="entry name" value="ADH-like_C"/>
</dbReference>
<dbReference type="PANTHER" id="PTHR43981:SF2">
    <property type="entry name" value="ENOYL-[ACYL-CARRIER-PROTEIN] REDUCTASE, MITOCHONDRIAL"/>
    <property type="match status" value="1"/>
</dbReference>
<dbReference type="InterPro" id="IPR011032">
    <property type="entry name" value="GroES-like_sf"/>
</dbReference>
<comment type="caution">
    <text evidence="14">The sequence shown here is derived from an EMBL/GenBank/DDBJ whole genome shotgun (WGS) entry which is preliminary data.</text>
</comment>
<protein>
    <recommendedName>
        <fullName evidence="11">enoyl-[acyl-carrier-protein] reductase</fullName>
        <ecNumber evidence="11">1.3.1.104</ecNumber>
    </recommendedName>
</protein>
<dbReference type="SMART" id="SM00829">
    <property type="entry name" value="PKS_ER"/>
    <property type="match status" value="1"/>
</dbReference>